<keyword evidence="1" id="KW-0812">Transmembrane</keyword>
<accession>A0A2G9XBU0</accession>
<evidence type="ECO:0000256" key="1">
    <source>
        <dbReference type="SAM" id="Phobius"/>
    </source>
</evidence>
<keyword evidence="1" id="KW-0472">Membrane</keyword>
<dbReference type="AlphaFoldDB" id="A0A2G9XBU0"/>
<evidence type="ECO:0000313" key="4">
    <source>
        <dbReference type="EMBL" id="PIP04422.1"/>
    </source>
</evidence>
<dbReference type="Pfam" id="PF11258">
    <property type="entry name" value="DUF3048"/>
    <property type="match status" value="1"/>
</dbReference>
<gene>
    <name evidence="4" type="ORF">COX53_02445</name>
</gene>
<dbReference type="Proteomes" id="UP000231388">
    <property type="component" value="Unassembled WGS sequence"/>
</dbReference>
<dbReference type="InterPro" id="IPR023158">
    <property type="entry name" value="YerB-like_sf"/>
</dbReference>
<dbReference type="Gene3D" id="3.50.90.10">
    <property type="entry name" value="YerB-like"/>
    <property type="match status" value="1"/>
</dbReference>
<evidence type="ECO:0000313" key="5">
    <source>
        <dbReference type="Proteomes" id="UP000231388"/>
    </source>
</evidence>
<evidence type="ECO:0000259" key="2">
    <source>
        <dbReference type="Pfam" id="PF11258"/>
    </source>
</evidence>
<reference evidence="4 5" key="1">
    <citation type="submission" date="2017-09" db="EMBL/GenBank/DDBJ databases">
        <title>Depth-based differentiation of microbial function through sediment-hosted aquifers and enrichment of novel symbionts in the deep terrestrial subsurface.</title>
        <authorList>
            <person name="Probst A.J."/>
            <person name="Ladd B."/>
            <person name="Jarett J.K."/>
            <person name="Geller-Mcgrath D.E."/>
            <person name="Sieber C.M."/>
            <person name="Emerson J.B."/>
            <person name="Anantharaman K."/>
            <person name="Thomas B.C."/>
            <person name="Malmstrom R."/>
            <person name="Stieglmeier M."/>
            <person name="Klingl A."/>
            <person name="Woyke T."/>
            <person name="Ryan C.M."/>
            <person name="Banfield J.F."/>
        </authorList>
    </citation>
    <scope>NUCLEOTIDE SEQUENCE [LARGE SCALE GENOMIC DNA]</scope>
    <source>
        <strain evidence="4">CG23_combo_of_CG06-09_8_20_14_all_40_14</strain>
    </source>
</reference>
<feature type="domain" description="DUF3048" evidence="3">
    <location>
        <begin position="294"/>
        <end position="406"/>
    </location>
</feature>
<comment type="caution">
    <text evidence="4">The sequence shown here is derived from an EMBL/GenBank/DDBJ whole genome shotgun (WGS) entry which is preliminary data.</text>
</comment>
<feature type="domain" description="DUF3048" evidence="2">
    <location>
        <begin position="108"/>
        <end position="260"/>
    </location>
</feature>
<keyword evidence="1" id="KW-1133">Transmembrane helix</keyword>
<sequence>MEILEKKDFLENSQKEDFSLAPESSLNAGSEAKPLKKIILTVVAVFFTLAVLSAGGFFVYQKFFSNKLSSIESPLGETSSAKTNNGSNAVREFASPINGAFHTKEEYENYKDRRPLAVMVNNHIDARPQFGISYADIVYEAVAEGGITRLMPIFHSTDAGKVGPVRSARVHFIDLAAEYYSWYAHWGGAYAPVFPDGTKDYSETNPKADAYQHINDVSLASLDQQWLGDTAYYRDTSRNVALEHTGYTSTNALWKEAPNRYPEEGWTKFIKFRIWKFKDDAVLSERGFVTDIKFNFWEDPNFEVIWKYNKDTNDYSRYQGGVKWVDAENKKDIAAKGVVVQFTVETSANDKKNHLLYDIVGAGPAKIFMDGKVINATWSKAAIRERALYYDEEGEEIAFNRGQIWVEIVPARSADSLSFIAQ</sequence>
<dbReference type="Pfam" id="PF17479">
    <property type="entry name" value="DUF3048_C"/>
    <property type="match status" value="1"/>
</dbReference>
<dbReference type="InterPro" id="IPR035328">
    <property type="entry name" value="DUF3048_C"/>
</dbReference>
<organism evidence="4 5">
    <name type="scientific">candidate division WWE3 bacterium CG23_combo_of_CG06-09_8_20_14_all_40_14</name>
    <dbReference type="NCBI Taxonomy" id="1975095"/>
    <lineage>
        <taxon>Bacteria</taxon>
        <taxon>Katanobacteria</taxon>
    </lineage>
</organism>
<dbReference type="SUPFAM" id="SSF159774">
    <property type="entry name" value="YerB-like"/>
    <property type="match status" value="1"/>
</dbReference>
<proteinExistence type="predicted"/>
<dbReference type="InterPro" id="IPR021416">
    <property type="entry name" value="DUF3048_N"/>
</dbReference>
<feature type="transmembrane region" description="Helical" evidence="1">
    <location>
        <begin position="38"/>
        <end position="60"/>
    </location>
</feature>
<protein>
    <recommendedName>
        <fullName evidence="6">DUF3048 domain-containing protein</fullName>
    </recommendedName>
</protein>
<name>A0A2G9XBU0_UNCKA</name>
<evidence type="ECO:0008006" key="6">
    <source>
        <dbReference type="Google" id="ProtNLM"/>
    </source>
</evidence>
<evidence type="ECO:0000259" key="3">
    <source>
        <dbReference type="Pfam" id="PF17479"/>
    </source>
</evidence>
<dbReference type="EMBL" id="PCQY01000031">
    <property type="protein sequence ID" value="PIP04422.1"/>
    <property type="molecule type" value="Genomic_DNA"/>
</dbReference>